<dbReference type="eggNOG" id="ENOG502S52T">
    <property type="taxonomic scope" value="Eukaryota"/>
</dbReference>
<dbReference type="AlphaFoldDB" id="H3BE95"/>
<reference evidence="3" key="3">
    <citation type="submission" date="2025-09" db="UniProtKB">
        <authorList>
            <consortium name="Ensembl"/>
        </authorList>
    </citation>
    <scope>IDENTIFICATION</scope>
</reference>
<evidence type="ECO:0000313" key="3">
    <source>
        <dbReference type="Ensembl" id="ENSLACP00000020216.1"/>
    </source>
</evidence>
<dbReference type="PROSITE" id="PS51053">
    <property type="entry name" value="SERTA"/>
    <property type="match status" value="1"/>
</dbReference>
<reference evidence="3" key="2">
    <citation type="submission" date="2025-08" db="UniProtKB">
        <authorList>
            <consortium name="Ensembl"/>
        </authorList>
    </citation>
    <scope>IDENTIFICATION</scope>
</reference>
<feature type="region of interest" description="Disordered" evidence="1">
    <location>
        <begin position="1"/>
        <end position="20"/>
    </location>
</feature>
<dbReference type="PANTHER" id="PTHR16277">
    <property type="entry name" value="CELL DIVISION CYCLE ASSOCIATED PROTEIN 4/SERTA DOMAIN-CONTAINING PROTEIN 2"/>
    <property type="match status" value="1"/>
</dbReference>
<dbReference type="InterPro" id="IPR009263">
    <property type="entry name" value="SERTA_dom"/>
</dbReference>
<proteinExistence type="predicted"/>
<sequence length="250" mass="27442">MLTKGVKRKRSESDDSMDGVSHISESLKTSAKAAQSNFLLNMSLYKLHQSLAHVEPNLRHLVLVANTLRLIQEENSETDASRKLPPAAAESQRDEILLPSFDGPFCSTVSTIFQDLDHLDGISNLRCSPQLKEDHVSPLAAGSPVEQHKHDAGGASNPLLGCLEILSSNSCFLEDTPDDIFEDIDTSMYDYDPWSPVGLLNFKPLSVTDNSPVRSPTCEQNGRSDLNDLDHLMDILVGTETCYPPPQPAE</sequence>
<dbReference type="EMBL" id="AFYH01035148">
    <property type="status" value="NOT_ANNOTATED_CDS"/>
    <property type="molecule type" value="Genomic_DNA"/>
</dbReference>
<reference evidence="4" key="1">
    <citation type="submission" date="2011-08" db="EMBL/GenBank/DDBJ databases">
        <title>The draft genome of Latimeria chalumnae.</title>
        <authorList>
            <person name="Di Palma F."/>
            <person name="Alfoldi J."/>
            <person name="Johnson J."/>
            <person name="Berlin A."/>
            <person name="Gnerre S."/>
            <person name="Jaffe D."/>
            <person name="MacCallum I."/>
            <person name="Young S."/>
            <person name="Walker B.J."/>
            <person name="Lander E."/>
            <person name="Lindblad-Toh K."/>
        </authorList>
    </citation>
    <scope>NUCLEOTIDE SEQUENCE [LARGE SCALE GENOMIC DNA]</scope>
    <source>
        <strain evidence="4">Wild caught</strain>
    </source>
</reference>
<dbReference type="GeneTree" id="ENSGT00530000063867"/>
<dbReference type="InParanoid" id="H3BE95"/>
<evidence type="ECO:0000259" key="2">
    <source>
        <dbReference type="PROSITE" id="PS51053"/>
    </source>
</evidence>
<protein>
    <submittedName>
        <fullName evidence="3">Si:dkey-177p2.6</fullName>
    </submittedName>
</protein>
<dbReference type="GO" id="GO:0005634">
    <property type="term" value="C:nucleus"/>
    <property type="evidence" value="ECO:0007669"/>
    <property type="project" value="TreeGrafter"/>
</dbReference>
<dbReference type="EMBL" id="AFYH01035147">
    <property type="status" value="NOT_ANNOTATED_CDS"/>
    <property type="molecule type" value="Genomic_DNA"/>
</dbReference>
<evidence type="ECO:0000256" key="1">
    <source>
        <dbReference type="SAM" id="MobiDB-lite"/>
    </source>
</evidence>
<name>H3BE95_LATCH</name>
<dbReference type="STRING" id="7897.ENSLACP00000020216"/>
<dbReference type="Ensembl" id="ENSLACT00000020356.1">
    <property type="protein sequence ID" value="ENSLACP00000020216.1"/>
    <property type="gene ID" value="ENSLACG00000017768.1"/>
</dbReference>
<keyword evidence="4" id="KW-1185">Reference proteome</keyword>
<evidence type="ECO:0000313" key="4">
    <source>
        <dbReference type="Proteomes" id="UP000008672"/>
    </source>
</evidence>
<feature type="compositionally biased region" description="Basic residues" evidence="1">
    <location>
        <begin position="1"/>
        <end position="10"/>
    </location>
</feature>
<dbReference type="PANTHER" id="PTHR16277:SF12">
    <property type="entry name" value="SERTA DOMAIN-CONTAINING PROTEIN 1"/>
    <property type="match status" value="1"/>
</dbReference>
<accession>H3BE95</accession>
<dbReference type="Bgee" id="ENSLACG00000017768">
    <property type="expression patterns" value="Expressed in pectoral fin and 3 other cell types or tissues"/>
</dbReference>
<dbReference type="Pfam" id="PF06031">
    <property type="entry name" value="SERTA"/>
    <property type="match status" value="1"/>
</dbReference>
<dbReference type="InterPro" id="IPR052262">
    <property type="entry name" value="E2F-SERTA_domain_protein"/>
</dbReference>
<dbReference type="Proteomes" id="UP000008672">
    <property type="component" value="Unassembled WGS sequence"/>
</dbReference>
<feature type="domain" description="SERTA" evidence="2">
    <location>
        <begin position="32"/>
        <end position="79"/>
    </location>
</feature>
<dbReference type="HOGENOM" id="CLU_1229598_0_0_1"/>
<dbReference type="FunCoup" id="H3BE95">
    <property type="interactions" value="419"/>
</dbReference>
<dbReference type="OMA" id="LAVDTWW"/>
<organism evidence="3 4">
    <name type="scientific">Latimeria chalumnae</name>
    <name type="common">Coelacanth</name>
    <dbReference type="NCBI Taxonomy" id="7897"/>
    <lineage>
        <taxon>Eukaryota</taxon>
        <taxon>Metazoa</taxon>
        <taxon>Chordata</taxon>
        <taxon>Craniata</taxon>
        <taxon>Vertebrata</taxon>
        <taxon>Euteleostomi</taxon>
        <taxon>Coelacanthiformes</taxon>
        <taxon>Coelacanthidae</taxon>
        <taxon>Latimeria</taxon>
    </lineage>
</organism>